<dbReference type="InterPro" id="IPR025980">
    <property type="entry name" value="ATP-Sase_PUA-like_dom"/>
</dbReference>
<dbReference type="Pfam" id="PF01747">
    <property type="entry name" value="ATP-sulfurylase"/>
    <property type="match status" value="1"/>
</dbReference>
<organism evidence="4 5">
    <name type="scientific">Sporosarcina ureilytica</name>
    <dbReference type="NCBI Taxonomy" id="298596"/>
    <lineage>
        <taxon>Bacteria</taxon>
        <taxon>Bacillati</taxon>
        <taxon>Bacillota</taxon>
        <taxon>Bacilli</taxon>
        <taxon>Bacillales</taxon>
        <taxon>Caryophanaceae</taxon>
        <taxon>Sporosarcina</taxon>
    </lineage>
</organism>
<sequence>MTQQTTIQENINFENYPQQPHGGKLVDKVVTGKELEAELLRSEQLPKIMIDMEAVITVEMIATGVLSPNEGFMNEVDYKSVLTKGRLDNGLVWPVPLSFAPIGKRNEQIVKTLSVGDEVTLVNEQGQSIAILKLNDIFDYDKEFRASHLFGTTDRNHPGVDAIYRRMGDTALGGPIKLLRRVDWGPFEKLRLEPKDTWREFYEEKKFRSAAGFITGANPLHRGHEYIHKNALEEIDGLLLQPLVEMAKREYTRHEFRMLSYRSVLETYYPEGRSILAPLRVTYIFAGPRETVLHALIMKNYGCTHALIGRDHAGIGEYYDKYASHTIFDEFDPAELGIDVRLFHEVFYCTRCDASATEQSCPHDHQYRINISGTGIREMLRHGIMPPKEIVRPESARIAMQGVQPKGLDEEGRSVSPVGKTIKSMFPFYLERTRLGGRKRPVPLTVEELTNLDLETVNLDVRANADRIYQEIFEEFSRVGDVNRGLQPEWVGAAQESLHKQQQMVIQDLEEKVAQAPEIASDEFMYQDQEEAKRELEVAKKILHDIPAVLDDHRLAYRTWNVLPYKRYCGSDEPTDEDEK</sequence>
<dbReference type="InterPro" id="IPR015947">
    <property type="entry name" value="PUA-like_sf"/>
</dbReference>
<comment type="pathway">
    <text evidence="1">Sulfur metabolism; hydrogen sulfide biosynthesis; sulfite from sulfate: step 1/3.</text>
</comment>
<dbReference type="Gene3D" id="3.10.400.10">
    <property type="entry name" value="Sulfate adenylyltransferase"/>
    <property type="match status" value="1"/>
</dbReference>
<dbReference type="PANTHER" id="PTHR43509">
    <property type="match status" value="1"/>
</dbReference>
<dbReference type="SUPFAM" id="SSF52374">
    <property type="entry name" value="Nucleotidylyl transferase"/>
    <property type="match status" value="1"/>
</dbReference>
<dbReference type="KEGG" id="surl:BI350_03830"/>
<feature type="domain" description="ATP-sulfurylase PUA-like" evidence="3">
    <location>
        <begin position="19"/>
        <end position="180"/>
    </location>
</feature>
<dbReference type="InterPro" id="IPR024951">
    <property type="entry name" value="Sulfurylase_cat_dom"/>
</dbReference>
<keyword evidence="4" id="KW-0808">Transferase</keyword>
<dbReference type="AlphaFoldDB" id="A0A1D8JDN1"/>
<dbReference type="NCBIfam" id="NF003166">
    <property type="entry name" value="PRK04149.1"/>
    <property type="match status" value="1"/>
</dbReference>
<feature type="domain" description="Sulphate adenylyltransferase catalytic" evidence="2">
    <location>
        <begin position="189"/>
        <end position="400"/>
    </location>
</feature>
<dbReference type="RefSeq" id="WP_075526921.1">
    <property type="nucleotide sequence ID" value="NZ_CP017560.1"/>
</dbReference>
<proteinExistence type="predicted"/>
<dbReference type="Pfam" id="PF14306">
    <property type="entry name" value="PUA_2"/>
    <property type="match status" value="1"/>
</dbReference>
<dbReference type="Gene3D" id="3.40.50.620">
    <property type="entry name" value="HUPs"/>
    <property type="match status" value="1"/>
</dbReference>
<keyword evidence="4" id="KW-0548">Nucleotidyltransferase</keyword>
<keyword evidence="5" id="KW-1185">Reference proteome</keyword>
<name>A0A1D8JDN1_9BACL</name>
<evidence type="ECO:0000313" key="4">
    <source>
        <dbReference type="EMBL" id="AOV06799.1"/>
    </source>
</evidence>
<reference evidence="4 5" key="1">
    <citation type="submission" date="2016-09" db="EMBL/GenBank/DDBJ databases">
        <title>Complete genome sequence of the Lysinibacillus sphaericus LMG 22257, a specie of Bacillus with ureolytic activity that can effectively biodeposit calcium carbonate.</title>
        <authorList>
            <person name="Yan W."/>
        </authorList>
    </citation>
    <scope>NUCLEOTIDE SEQUENCE [LARGE SCALE GENOMIC DNA]</scope>
    <source>
        <strain evidence="4 5">LMG 22257</strain>
    </source>
</reference>
<protein>
    <submittedName>
        <fullName evidence="4">Sulfate adenylyltransferase</fullName>
    </submittedName>
</protein>
<dbReference type="EMBL" id="CP017560">
    <property type="protein sequence ID" value="AOV06799.1"/>
    <property type="molecule type" value="Genomic_DNA"/>
</dbReference>
<evidence type="ECO:0000313" key="5">
    <source>
        <dbReference type="Proteomes" id="UP000185746"/>
    </source>
</evidence>
<evidence type="ECO:0000259" key="2">
    <source>
        <dbReference type="Pfam" id="PF01747"/>
    </source>
</evidence>
<accession>A0A1D8JDN1</accession>
<evidence type="ECO:0000259" key="3">
    <source>
        <dbReference type="Pfam" id="PF14306"/>
    </source>
</evidence>
<dbReference type="GO" id="GO:0004781">
    <property type="term" value="F:sulfate adenylyltransferase (ATP) activity"/>
    <property type="evidence" value="ECO:0007669"/>
    <property type="project" value="InterPro"/>
</dbReference>
<dbReference type="SUPFAM" id="SSF88697">
    <property type="entry name" value="PUA domain-like"/>
    <property type="match status" value="1"/>
</dbReference>
<dbReference type="InterPro" id="IPR014729">
    <property type="entry name" value="Rossmann-like_a/b/a_fold"/>
</dbReference>
<dbReference type="Proteomes" id="UP000185746">
    <property type="component" value="Chromosome"/>
</dbReference>
<dbReference type="PANTHER" id="PTHR43509:SF1">
    <property type="entry name" value="SULFATE ADENYLYLTRANSFERASE"/>
    <property type="match status" value="1"/>
</dbReference>
<gene>
    <name evidence="4" type="ORF">BI350_03830</name>
</gene>
<evidence type="ECO:0000256" key="1">
    <source>
        <dbReference type="ARBA" id="ARBA00005048"/>
    </source>
</evidence>